<evidence type="ECO:0000313" key="11">
    <source>
        <dbReference type="EMBL" id="TCT28193.1"/>
    </source>
</evidence>
<dbReference type="Pfam" id="PF15976">
    <property type="entry name" value="CooC_C"/>
    <property type="match status" value="1"/>
</dbReference>
<feature type="compositionally biased region" description="Polar residues" evidence="7">
    <location>
        <begin position="467"/>
        <end position="478"/>
    </location>
</feature>
<keyword evidence="3" id="KW-0813">Transport</keyword>
<feature type="chain" id="PRO_5020963290" description="Probable outer membrane usher protein EcpC" evidence="8">
    <location>
        <begin position="25"/>
        <end position="831"/>
    </location>
</feature>
<feature type="domain" description="Pilus assembly protein E-set like" evidence="10">
    <location>
        <begin position="271"/>
        <end position="335"/>
    </location>
</feature>
<evidence type="ECO:0000259" key="9">
    <source>
        <dbReference type="Pfam" id="PF15976"/>
    </source>
</evidence>
<dbReference type="InterPro" id="IPR032636">
    <property type="entry name" value="Pilus_assem_E-set-like_dom"/>
</dbReference>
<dbReference type="InterPro" id="IPR008969">
    <property type="entry name" value="CarboxyPept-like_regulatory"/>
</dbReference>
<evidence type="ECO:0000256" key="5">
    <source>
        <dbReference type="ARBA" id="ARBA00022729"/>
    </source>
</evidence>
<evidence type="ECO:0000256" key="2">
    <source>
        <dbReference type="ARBA" id="ARBA00020795"/>
    </source>
</evidence>
<proteinExistence type="inferred from homology"/>
<sequence>MNNLGSLALPLALFYLIDSVHAQAMDQVTSLAHQIQMMPSDFRAHFFNSPISARVILDDKYLGDATLVLSEDDRVQLLQFTDISDSEWTEAERQSWLTLLSQPVPLGQCERECPADLAAVDYNLANAQLTLITRRGSTGVSESLWHQLPEKGSSGVLLSNQLNISGGQQQSAAINLLGGLVGAIKNWSAIGQYSLERRVADDEKTQFIMNALYLMCESQNVFYRGGIFTPDSQGVLRQPYTRNSGVPRLGGLMMGTSDTLMKDGNAPALYPIWVTANREGVAEIYRNGVLIHSQPVKPGLQALDTGPLPGGIYDVEVVIKEDGKETSRSNETVNKPSGWNNPNQLVRYNVFIGQQLALMNSHNDEQEKRIALGSSLNYLIHPKLMIGAAIQHIGKETQLGVSFDWQPNPQVKLYSNPWYSNVTGYGLDSQAMWSHEQGSLSFNHSRSWYRPKDREGLNRYDSRPQTEHSSSLSGNYRLNHSNSVNVRLTHRSTETGIGIDAGYSTRVMLGGAPVNLQLAGFDRPYHQNVRNRGVALTANFALGSEGRSASASIGSRMDAQGGRDLYASATLNQDWENRTMKHSSMTVTGDRHGVGLSTYNQFNAPLLSGSFWGQRASMGHQLSGGLSVGSTLALGQGKAALTSNELDHQGGGMIVDVESDDPAVDLVAYHQSGTIPLKAGRNFIPVSAWKPGTLQIDFNGEEAPSLNVFPQYLDYHHVSGGVSSHELRVMKIVTVMGRLVDKQGNPLAGAKVINHAGRTITASDGMFTLDLHETNPVVNIEHASGVQCEIHMRPDIQKRDEIIFAGNVTCEGTQLADKHDDTGIPLAFVGT</sequence>
<dbReference type="SUPFAM" id="SSF49464">
    <property type="entry name" value="Carboxypeptidase regulatory domain-like"/>
    <property type="match status" value="1"/>
</dbReference>
<feature type="compositionally biased region" description="Basic and acidic residues" evidence="7">
    <location>
        <begin position="454"/>
        <end position="466"/>
    </location>
</feature>
<evidence type="ECO:0000256" key="8">
    <source>
        <dbReference type="SAM" id="SignalP"/>
    </source>
</evidence>
<feature type="domain" description="Pilus assembly protein C-terminal" evidence="9">
    <location>
        <begin position="720"/>
        <end position="811"/>
    </location>
</feature>
<organism evidence="11 12">
    <name type="scientific">Providencia alcalifaciens</name>
    <dbReference type="NCBI Taxonomy" id="126385"/>
    <lineage>
        <taxon>Bacteria</taxon>
        <taxon>Pseudomonadati</taxon>
        <taxon>Pseudomonadota</taxon>
        <taxon>Gammaproteobacteria</taxon>
        <taxon>Enterobacterales</taxon>
        <taxon>Morganellaceae</taxon>
        <taxon>Providencia</taxon>
    </lineage>
</organism>
<comment type="caution">
    <text evidence="11">The sequence shown here is derived from an EMBL/GenBank/DDBJ whole genome shotgun (WGS) entry which is preliminary data.</text>
</comment>
<evidence type="ECO:0000256" key="1">
    <source>
        <dbReference type="ARBA" id="ARBA00009532"/>
    </source>
</evidence>
<dbReference type="Pfam" id="PF16967">
    <property type="entry name" value="TcfC"/>
    <property type="match status" value="1"/>
</dbReference>
<dbReference type="AlphaFoldDB" id="A0A4R3ND44"/>
<gene>
    <name evidence="11" type="ORF">EC835_11810</name>
</gene>
<keyword evidence="4" id="KW-1029">Fimbrium biogenesis</keyword>
<keyword evidence="5 8" id="KW-0732">Signal</keyword>
<comment type="function">
    <text evidence="6">Part of the ecpRABCDE operon, which encodes the E.coli common pilus (ECP). ECP is found in both commensal and pathogenic strains and plays a dual role in early-stage biofilm development and host cell recognition.</text>
</comment>
<evidence type="ECO:0000256" key="7">
    <source>
        <dbReference type="SAM" id="MobiDB-lite"/>
    </source>
</evidence>
<dbReference type="InterPro" id="IPR031917">
    <property type="entry name" value="Pilus_assem_C"/>
</dbReference>
<evidence type="ECO:0000256" key="3">
    <source>
        <dbReference type="ARBA" id="ARBA00022448"/>
    </source>
</evidence>
<dbReference type="Proteomes" id="UP000295055">
    <property type="component" value="Unassembled WGS sequence"/>
</dbReference>
<dbReference type="EMBL" id="SMAS01000018">
    <property type="protein sequence ID" value="TCT28193.1"/>
    <property type="molecule type" value="Genomic_DNA"/>
</dbReference>
<feature type="signal peptide" evidence="8">
    <location>
        <begin position="1"/>
        <end position="24"/>
    </location>
</feature>
<protein>
    <recommendedName>
        <fullName evidence="2">Probable outer membrane usher protein EcpC</fullName>
    </recommendedName>
</protein>
<reference evidence="11 12" key="1">
    <citation type="submission" date="2019-03" db="EMBL/GenBank/DDBJ databases">
        <title>Genomic analyses of the natural microbiome of Caenorhabditis elegans.</title>
        <authorList>
            <person name="Samuel B."/>
        </authorList>
    </citation>
    <scope>NUCLEOTIDE SEQUENCE [LARGE SCALE GENOMIC DNA]</scope>
    <source>
        <strain evidence="11 12">JUb102</strain>
    </source>
</reference>
<name>A0A4R3ND44_9GAMM</name>
<accession>A0A4R3ND44</accession>
<feature type="region of interest" description="Disordered" evidence="7">
    <location>
        <begin position="454"/>
        <end position="478"/>
    </location>
</feature>
<evidence type="ECO:0000256" key="6">
    <source>
        <dbReference type="ARBA" id="ARBA00025239"/>
    </source>
</evidence>
<evidence type="ECO:0000256" key="4">
    <source>
        <dbReference type="ARBA" id="ARBA00022558"/>
    </source>
</evidence>
<evidence type="ECO:0000259" key="10">
    <source>
        <dbReference type="Pfam" id="PF16967"/>
    </source>
</evidence>
<dbReference type="RefSeq" id="WP_243699027.1">
    <property type="nucleotide sequence ID" value="NZ_SMAS01000018.1"/>
</dbReference>
<evidence type="ECO:0000313" key="12">
    <source>
        <dbReference type="Proteomes" id="UP000295055"/>
    </source>
</evidence>
<comment type="similarity">
    <text evidence="1">Belongs to the EcpC/MatD family.</text>
</comment>